<dbReference type="Proteomes" id="UP000077734">
    <property type="component" value="Unassembled WGS sequence"/>
</dbReference>
<protein>
    <recommendedName>
        <fullName evidence="5">DUF262 domain-containing protein</fullName>
    </recommendedName>
</protein>
<evidence type="ECO:0000313" key="3">
    <source>
        <dbReference type="EMBL" id="OAI23418.1"/>
    </source>
</evidence>
<sequence length="681" mass="77821">MQPGKTSITLLFNAPTQYVIPVFQRGYVWTLEKQVAPLWADLSDRADDLIKRQEVQNTSAAHLLGTARKHFLGSLVLTPVVNSFGRVGAYEVIDGQQRTTTLHLLLIAFRDVSKRLGNAVLFQLLENLTKNPGPYNESSDHHKVWPTQAGRDEITFLNTAGGSDAVCKKYPLKVGKVRQERPLLVQTYLYLYHATLAYLHGVNLDDPISAETDTTYSDHLTHLIRHDEHIVELVADKDAIAQRAELLFMALQDHVQIMTLTLEAEDDPQVIFETLNARGEPLLASDLVRNFVFLEATRNGMPVGELYNKYWQDFDEQKDAAQKITSNRYWREKERQGRITNPRIDLFFFHYTILQRVAETKVGHVFQNYKDWWQRQARDLEVELAHIQKVSGWFKEFISPTGYSRTAEFARLIKALDVSTLTPVYLALRDFYEEDSPEFLQAISDLESYVVRRAVCGYTTKNYNRIFMRLLEILHEEKHTEEVATEEIIPLTPAQLLRSYLQKLGGHSQCWPSDQEFHDAWLSRAVYKEMRVGKVCALLRSIELASHTKKQEALAIPQTLTVEHVLPQAWESSGHYPISDMTDAQRIERNRTLHTFGNLTLLTQALNSSASNGPFHSTVDPSTGEVLEGKRRKIAANSLLKMNAYFQALAETSWEETAISTRAENLFIQALKVWNRPVAPA</sequence>
<reference evidence="3 4" key="1">
    <citation type="submission" date="2016-03" db="EMBL/GenBank/DDBJ databases">
        <authorList>
            <person name="Heylen K."/>
            <person name="De Vos P."/>
            <person name="Vekeman B."/>
        </authorList>
    </citation>
    <scope>NUCLEOTIDE SEQUENCE [LARGE SCALE GENOMIC DNA]</scope>
    <source>
        <strain evidence="3 4">R-49807</strain>
    </source>
</reference>
<evidence type="ECO:0000259" key="1">
    <source>
        <dbReference type="Pfam" id="PF03235"/>
    </source>
</evidence>
<dbReference type="AlphaFoldDB" id="A0AA91DA83"/>
<evidence type="ECO:0008006" key="5">
    <source>
        <dbReference type="Google" id="ProtNLM"/>
    </source>
</evidence>
<feature type="domain" description="GmrSD restriction endonucleases N-terminal" evidence="1">
    <location>
        <begin position="11"/>
        <end position="293"/>
    </location>
</feature>
<name>A0AA91DA83_9GAMM</name>
<dbReference type="InterPro" id="IPR011089">
    <property type="entry name" value="GmrSD_C"/>
</dbReference>
<comment type="caution">
    <text evidence="3">The sequence shown here is derived from an EMBL/GenBank/DDBJ whole genome shotgun (WGS) entry which is preliminary data.</text>
</comment>
<dbReference type="RefSeq" id="WP_064028976.1">
    <property type="nucleotide sequence ID" value="NZ_LUUL01000103.1"/>
</dbReference>
<proteinExistence type="predicted"/>
<dbReference type="PANTHER" id="PTHR35149">
    <property type="entry name" value="SLL5132 PROTEIN"/>
    <property type="match status" value="1"/>
</dbReference>
<evidence type="ECO:0000313" key="4">
    <source>
        <dbReference type="Proteomes" id="UP000077734"/>
    </source>
</evidence>
<accession>A0AA91DA83</accession>
<dbReference type="Pfam" id="PF03235">
    <property type="entry name" value="GmrSD_N"/>
    <property type="match status" value="1"/>
</dbReference>
<dbReference type="InterPro" id="IPR004919">
    <property type="entry name" value="GmrSD_N"/>
</dbReference>
<gene>
    <name evidence="3" type="ORF">A1356_01695</name>
</gene>
<organism evidence="3 4">
    <name type="scientific">Methylomonas koyamae</name>
    <dbReference type="NCBI Taxonomy" id="702114"/>
    <lineage>
        <taxon>Bacteria</taxon>
        <taxon>Pseudomonadati</taxon>
        <taxon>Pseudomonadota</taxon>
        <taxon>Gammaproteobacteria</taxon>
        <taxon>Methylococcales</taxon>
        <taxon>Methylococcaceae</taxon>
        <taxon>Methylomonas</taxon>
    </lineage>
</organism>
<evidence type="ECO:0000259" key="2">
    <source>
        <dbReference type="Pfam" id="PF07510"/>
    </source>
</evidence>
<dbReference type="EMBL" id="LUUL01000103">
    <property type="protein sequence ID" value="OAI23418.1"/>
    <property type="molecule type" value="Genomic_DNA"/>
</dbReference>
<keyword evidence="4" id="KW-1185">Reference proteome</keyword>
<feature type="domain" description="GmrSD restriction endonucleases C-terminal" evidence="2">
    <location>
        <begin position="511"/>
        <end position="667"/>
    </location>
</feature>
<dbReference type="Pfam" id="PF07510">
    <property type="entry name" value="GmrSD_C"/>
    <property type="match status" value="1"/>
</dbReference>
<dbReference type="PANTHER" id="PTHR35149:SF1">
    <property type="entry name" value="DUF5655 DOMAIN-CONTAINING PROTEIN"/>
    <property type="match status" value="1"/>
</dbReference>